<organism evidence="6 7">
    <name type="scientific">Aeromonas lusitana</name>
    <dbReference type="NCBI Taxonomy" id="931529"/>
    <lineage>
        <taxon>Bacteria</taxon>
        <taxon>Pseudomonadati</taxon>
        <taxon>Pseudomonadota</taxon>
        <taxon>Gammaproteobacteria</taxon>
        <taxon>Aeromonadales</taxon>
        <taxon>Aeromonadaceae</taxon>
        <taxon>Aeromonas</taxon>
    </lineage>
</organism>
<comment type="cofactor">
    <cofactor evidence="1">
        <name>Mg(2+)</name>
        <dbReference type="ChEBI" id="CHEBI:18420"/>
    </cofactor>
</comment>
<reference evidence="6 7" key="1">
    <citation type="submission" date="2017-11" db="EMBL/GenBank/DDBJ databases">
        <title>Draft genome sequence of environmental isolate Aeromonas lusitania sp. nov. MDC 2473.</title>
        <authorList>
            <person name="Colston S.M."/>
            <person name="Navarro A."/>
            <person name="Martinez-Murcia A.J."/>
            <person name="Graf J."/>
        </authorList>
    </citation>
    <scope>NUCLEOTIDE SEQUENCE [LARGE SCALE GENOMIC DNA]</scope>
    <source>
        <strain evidence="6 7">MDC 2473</strain>
    </source>
</reference>
<dbReference type="GO" id="GO:0052621">
    <property type="term" value="F:diguanylate cyclase activity"/>
    <property type="evidence" value="ECO:0007669"/>
    <property type="project" value="UniProtKB-EC"/>
</dbReference>
<dbReference type="Gene3D" id="3.30.70.270">
    <property type="match status" value="1"/>
</dbReference>
<dbReference type="InterPro" id="IPR000160">
    <property type="entry name" value="GGDEF_dom"/>
</dbReference>
<dbReference type="AlphaFoldDB" id="A0A2M8H5V4"/>
<proteinExistence type="predicted"/>
<keyword evidence="4" id="KW-1133">Transmembrane helix</keyword>
<dbReference type="GO" id="GO:0005886">
    <property type="term" value="C:plasma membrane"/>
    <property type="evidence" value="ECO:0007669"/>
    <property type="project" value="TreeGrafter"/>
</dbReference>
<protein>
    <recommendedName>
        <fullName evidence="2">diguanylate cyclase</fullName>
        <ecNumber evidence="2">2.7.7.65</ecNumber>
    </recommendedName>
</protein>
<keyword evidence="7" id="KW-1185">Reference proteome</keyword>
<evidence type="ECO:0000256" key="4">
    <source>
        <dbReference type="SAM" id="Phobius"/>
    </source>
</evidence>
<dbReference type="PANTHER" id="PTHR45138:SF9">
    <property type="entry name" value="DIGUANYLATE CYCLASE DGCM-RELATED"/>
    <property type="match status" value="1"/>
</dbReference>
<evidence type="ECO:0000313" key="6">
    <source>
        <dbReference type="EMBL" id="PJC91936.1"/>
    </source>
</evidence>
<dbReference type="NCBIfam" id="TIGR00254">
    <property type="entry name" value="GGDEF"/>
    <property type="match status" value="1"/>
</dbReference>
<dbReference type="InterPro" id="IPR050469">
    <property type="entry name" value="Diguanylate_Cyclase"/>
</dbReference>
<dbReference type="OrthoDB" id="9812260at2"/>
<evidence type="ECO:0000256" key="3">
    <source>
        <dbReference type="ARBA" id="ARBA00034247"/>
    </source>
</evidence>
<dbReference type="InterPro" id="IPR029787">
    <property type="entry name" value="Nucleotide_cyclase"/>
</dbReference>
<comment type="catalytic activity">
    <reaction evidence="3">
        <text>2 GTP = 3',3'-c-di-GMP + 2 diphosphate</text>
        <dbReference type="Rhea" id="RHEA:24898"/>
        <dbReference type="ChEBI" id="CHEBI:33019"/>
        <dbReference type="ChEBI" id="CHEBI:37565"/>
        <dbReference type="ChEBI" id="CHEBI:58805"/>
        <dbReference type="EC" id="2.7.7.65"/>
    </reaction>
</comment>
<evidence type="ECO:0000259" key="5">
    <source>
        <dbReference type="PROSITE" id="PS50887"/>
    </source>
</evidence>
<dbReference type="PROSITE" id="PS50887">
    <property type="entry name" value="GGDEF"/>
    <property type="match status" value="1"/>
</dbReference>
<dbReference type="FunFam" id="3.30.70.270:FF:000001">
    <property type="entry name" value="Diguanylate cyclase domain protein"/>
    <property type="match status" value="1"/>
</dbReference>
<dbReference type="EMBL" id="PGCP01000034">
    <property type="protein sequence ID" value="PJC91936.1"/>
    <property type="molecule type" value="Genomic_DNA"/>
</dbReference>
<dbReference type="EC" id="2.7.7.65" evidence="2"/>
<dbReference type="PANTHER" id="PTHR45138">
    <property type="entry name" value="REGULATORY COMPONENTS OF SENSORY TRANSDUCTION SYSTEM"/>
    <property type="match status" value="1"/>
</dbReference>
<dbReference type="GO" id="GO:1902201">
    <property type="term" value="P:negative regulation of bacterial-type flagellum-dependent cell motility"/>
    <property type="evidence" value="ECO:0007669"/>
    <property type="project" value="TreeGrafter"/>
</dbReference>
<feature type="transmembrane region" description="Helical" evidence="4">
    <location>
        <begin position="53"/>
        <end position="74"/>
    </location>
</feature>
<dbReference type="SMART" id="SM00267">
    <property type="entry name" value="GGDEF"/>
    <property type="match status" value="1"/>
</dbReference>
<name>A0A2M8H5V4_9GAMM</name>
<keyword evidence="4" id="KW-0812">Transmembrane</keyword>
<dbReference type="GO" id="GO:0043709">
    <property type="term" value="P:cell adhesion involved in single-species biofilm formation"/>
    <property type="evidence" value="ECO:0007669"/>
    <property type="project" value="TreeGrafter"/>
</dbReference>
<evidence type="ECO:0000256" key="1">
    <source>
        <dbReference type="ARBA" id="ARBA00001946"/>
    </source>
</evidence>
<gene>
    <name evidence="6" type="ORF">CUC44_17225</name>
</gene>
<dbReference type="CDD" id="cd01949">
    <property type="entry name" value="GGDEF"/>
    <property type="match status" value="1"/>
</dbReference>
<dbReference type="InterPro" id="IPR043128">
    <property type="entry name" value="Rev_trsase/Diguanyl_cyclase"/>
</dbReference>
<dbReference type="RefSeq" id="WP_100861100.1">
    <property type="nucleotide sequence ID" value="NZ_PGCP01000034.1"/>
</dbReference>
<comment type="caution">
    <text evidence="6">The sequence shown here is derived from an EMBL/GenBank/DDBJ whole genome shotgun (WGS) entry which is preliminary data.</text>
</comment>
<feature type="transmembrane region" description="Helical" evidence="4">
    <location>
        <begin position="83"/>
        <end position="100"/>
    </location>
</feature>
<dbReference type="Proteomes" id="UP000232060">
    <property type="component" value="Unassembled WGS sequence"/>
</dbReference>
<keyword evidence="4" id="KW-0472">Membrane</keyword>
<evidence type="ECO:0000313" key="7">
    <source>
        <dbReference type="Proteomes" id="UP000232060"/>
    </source>
</evidence>
<feature type="domain" description="GGDEF" evidence="5">
    <location>
        <begin position="174"/>
        <end position="301"/>
    </location>
</feature>
<dbReference type="SUPFAM" id="SSF55073">
    <property type="entry name" value="Nucleotide cyclase"/>
    <property type="match status" value="1"/>
</dbReference>
<evidence type="ECO:0000256" key="2">
    <source>
        <dbReference type="ARBA" id="ARBA00012528"/>
    </source>
</evidence>
<sequence length="301" mass="33235">MITTPLRLSIHPARFPSLSRGRRAALTSLPCLLLLTTGLDVFSFEPLAQHHLYTIGALAEAINVLTLMFMFWVVQCAQISRKAYLYLSAGLYVWLISGGIDVIDEAYFQPWWLSTVEDSLRSLGMLATAWGVLLMVQQMYDTQARLASLAMSDELTGLSNRRSFRSVLEANGGEGTPLLLLDLDHFKQINDRYGHGIGDNVLREFSELLRQHCPPEGVVARLGGEEFAIWLPGMGHDAAHALAERIRLTTERLVSADGVNFTVSIAVGTCHGGEGVEALMKRTDLALYRAKHGGRNRVELA</sequence>
<accession>A0A2M8H5V4</accession>
<dbReference type="Pfam" id="PF00990">
    <property type="entry name" value="GGDEF"/>
    <property type="match status" value="1"/>
</dbReference>